<dbReference type="SMART" id="SM00895">
    <property type="entry name" value="FCD"/>
    <property type="match status" value="1"/>
</dbReference>
<proteinExistence type="predicted"/>
<dbReference type="GO" id="GO:0003700">
    <property type="term" value="F:DNA-binding transcription factor activity"/>
    <property type="evidence" value="ECO:0007669"/>
    <property type="project" value="InterPro"/>
</dbReference>
<keyword evidence="2 5" id="KW-0238">DNA-binding</keyword>
<feature type="domain" description="HTH gntR-type" evidence="4">
    <location>
        <begin position="7"/>
        <end position="74"/>
    </location>
</feature>
<dbReference type="SMART" id="SM00345">
    <property type="entry name" value="HTH_GNTR"/>
    <property type="match status" value="1"/>
</dbReference>
<evidence type="ECO:0000259" key="4">
    <source>
        <dbReference type="PROSITE" id="PS50949"/>
    </source>
</evidence>
<protein>
    <submittedName>
        <fullName evidence="5">DNA-binding transcriptional regulator, GntR family</fullName>
    </submittedName>
</protein>
<dbReference type="Proteomes" id="UP000234289">
    <property type="component" value="Unassembled WGS sequence"/>
</dbReference>
<dbReference type="InterPro" id="IPR011711">
    <property type="entry name" value="GntR_C"/>
</dbReference>
<dbReference type="InterPro" id="IPR036390">
    <property type="entry name" value="WH_DNA-bd_sf"/>
</dbReference>
<dbReference type="SUPFAM" id="SSF46785">
    <property type="entry name" value="Winged helix' DNA-binding domain"/>
    <property type="match status" value="1"/>
</dbReference>
<dbReference type="PROSITE" id="PS50949">
    <property type="entry name" value="HTH_GNTR"/>
    <property type="match status" value="1"/>
</dbReference>
<dbReference type="Pfam" id="PF07729">
    <property type="entry name" value="FCD"/>
    <property type="match status" value="1"/>
</dbReference>
<evidence type="ECO:0000256" key="2">
    <source>
        <dbReference type="ARBA" id="ARBA00023125"/>
    </source>
</evidence>
<organism evidence="5 6">
    <name type="scientific">Brevibacterium aurantiacum</name>
    <dbReference type="NCBI Taxonomy" id="273384"/>
    <lineage>
        <taxon>Bacteria</taxon>
        <taxon>Bacillati</taxon>
        <taxon>Actinomycetota</taxon>
        <taxon>Actinomycetes</taxon>
        <taxon>Micrococcales</taxon>
        <taxon>Brevibacteriaceae</taxon>
        <taxon>Brevibacterium</taxon>
    </lineage>
</organism>
<dbReference type="Pfam" id="PF00392">
    <property type="entry name" value="GntR"/>
    <property type="match status" value="1"/>
</dbReference>
<name>A0A2H1KNN0_BREAU</name>
<dbReference type="EMBL" id="FXZG01000030">
    <property type="protein sequence ID" value="SMY01208.1"/>
    <property type="molecule type" value="Genomic_DNA"/>
</dbReference>
<dbReference type="Gene3D" id="1.20.120.530">
    <property type="entry name" value="GntR ligand-binding domain-like"/>
    <property type="match status" value="1"/>
</dbReference>
<reference evidence="6" key="1">
    <citation type="submission" date="2017-03" db="EMBL/GenBank/DDBJ databases">
        <authorList>
            <person name="Monnet C."/>
        </authorList>
    </citation>
    <scope>NUCLEOTIDE SEQUENCE [LARGE SCALE GENOMIC DNA]</scope>
    <source>
        <strain evidence="6">CNRZ 920</strain>
    </source>
</reference>
<sequence length="215" mass="23692">MTRTSTAEAVDAVALTLRDEILLGTLSAGRRMTEDELMGRFDVKRHIARSALHQLVDRGLAERLPNAGVSVKSFTDKEVRDLYETRILLESSAAKLIELPVPQEDLSDAVRAQEDHRYAAESGELLSIIEANDRFHSAVFTLAGNTVLSEAIRLHAQKTAPIRFLNVSSKQKMSRSVGEHALIMSALQSDDSERLAQLCGDHLRPTRDAYLAADG</sequence>
<dbReference type="InterPro" id="IPR036388">
    <property type="entry name" value="WH-like_DNA-bd_sf"/>
</dbReference>
<evidence type="ECO:0000256" key="1">
    <source>
        <dbReference type="ARBA" id="ARBA00023015"/>
    </source>
</evidence>
<dbReference type="RefSeq" id="WP_180959955.1">
    <property type="nucleotide sequence ID" value="NZ_FXZG01000030.1"/>
</dbReference>
<evidence type="ECO:0000313" key="5">
    <source>
        <dbReference type="EMBL" id="SMY01208.1"/>
    </source>
</evidence>
<dbReference type="InterPro" id="IPR000524">
    <property type="entry name" value="Tscrpt_reg_HTH_GntR"/>
</dbReference>
<dbReference type="PANTHER" id="PTHR43537">
    <property type="entry name" value="TRANSCRIPTIONAL REGULATOR, GNTR FAMILY"/>
    <property type="match status" value="1"/>
</dbReference>
<dbReference type="InterPro" id="IPR008920">
    <property type="entry name" value="TF_FadR/GntR_C"/>
</dbReference>
<dbReference type="AlphaFoldDB" id="A0A2H1KNN0"/>
<evidence type="ECO:0000313" key="6">
    <source>
        <dbReference type="Proteomes" id="UP000234289"/>
    </source>
</evidence>
<accession>A0A2H1KNN0</accession>
<gene>
    <name evidence="5" type="ORF">BAUR920_03391</name>
</gene>
<dbReference type="PANTHER" id="PTHR43537:SF49">
    <property type="entry name" value="TRANSCRIPTIONAL REGULATORY PROTEIN"/>
    <property type="match status" value="1"/>
</dbReference>
<dbReference type="Gene3D" id="1.10.10.10">
    <property type="entry name" value="Winged helix-like DNA-binding domain superfamily/Winged helix DNA-binding domain"/>
    <property type="match status" value="1"/>
</dbReference>
<evidence type="ECO:0000256" key="3">
    <source>
        <dbReference type="ARBA" id="ARBA00023163"/>
    </source>
</evidence>
<keyword evidence="1" id="KW-0805">Transcription regulation</keyword>
<keyword evidence="3" id="KW-0804">Transcription</keyword>
<dbReference type="SUPFAM" id="SSF48008">
    <property type="entry name" value="GntR ligand-binding domain-like"/>
    <property type="match status" value="1"/>
</dbReference>
<dbReference type="GO" id="GO:0003677">
    <property type="term" value="F:DNA binding"/>
    <property type="evidence" value="ECO:0007669"/>
    <property type="project" value="UniProtKB-KW"/>
</dbReference>